<dbReference type="EMBL" id="AMEP01000113">
    <property type="protein sequence ID" value="EKX98460.1"/>
    <property type="molecule type" value="Genomic_DNA"/>
</dbReference>
<dbReference type="PANTHER" id="PTHR33393:SF13">
    <property type="entry name" value="PGA BIOSYNTHESIS PROTEIN CAPA"/>
    <property type="match status" value="1"/>
</dbReference>
<dbReference type="Proteomes" id="UP000010433">
    <property type="component" value="Unassembled WGS sequence"/>
</dbReference>
<dbReference type="Pfam" id="PF09587">
    <property type="entry name" value="PGA_cap"/>
    <property type="match status" value="1"/>
</dbReference>
<sequence>MIQKKVFIKLVEALWWQKRGQLTFLLFFLIMFSARAGDTLTATFTGDVLLDRGVRTRIQYVGIDRLFSAGIRKTFQSSDIVVGNLECPATKIKSPVFKKYIFRAEPEWLFDLQRHGFTHLNLANNHSIDQGRAALLDTKNNIEAAGMIPVGAGNNMPEAAQPILLATHPRAVYLLASLRLPLENYAYLPDKASVSQEPIDTLCARINRIRQQEPSAYIIVNLHWGWEHQLSPTPTQRQTARQLIDAGANCLIGHHTHTLQTVEEYKGCRIYYSIGNFIFDQTKPINTRACIVKLKISRLAATVETIPIEIKNCTPHIVAEGEK</sequence>
<accession>L1N512</accession>
<dbReference type="Gene3D" id="3.60.21.10">
    <property type="match status" value="1"/>
</dbReference>
<protein>
    <submittedName>
        <fullName evidence="3">Bacterial capsule synthesis protein</fullName>
    </submittedName>
</protein>
<evidence type="ECO:0000313" key="3">
    <source>
        <dbReference type="EMBL" id="EKX98460.1"/>
    </source>
</evidence>
<feature type="domain" description="Capsule synthesis protein CapA" evidence="2">
    <location>
        <begin position="41"/>
        <end position="281"/>
    </location>
</feature>
<organism evidence="3 4">
    <name type="scientific">Hoylesella saccharolytica F0055</name>
    <dbReference type="NCBI Taxonomy" id="1127699"/>
    <lineage>
        <taxon>Bacteria</taxon>
        <taxon>Pseudomonadati</taxon>
        <taxon>Bacteroidota</taxon>
        <taxon>Bacteroidia</taxon>
        <taxon>Bacteroidales</taxon>
        <taxon>Prevotellaceae</taxon>
        <taxon>Hoylesella</taxon>
    </lineage>
</organism>
<dbReference type="RefSeq" id="WP_009163295.1">
    <property type="nucleotide sequence ID" value="NZ_KB291010.1"/>
</dbReference>
<evidence type="ECO:0000256" key="1">
    <source>
        <dbReference type="ARBA" id="ARBA00005662"/>
    </source>
</evidence>
<comment type="similarity">
    <text evidence="1">Belongs to the CapA family.</text>
</comment>
<dbReference type="AlphaFoldDB" id="L1N512"/>
<dbReference type="InterPro" id="IPR019079">
    <property type="entry name" value="Capsule_synth_CapA"/>
</dbReference>
<name>L1N512_9BACT</name>
<dbReference type="PATRIC" id="fig|1127699.3.peg.1826"/>
<dbReference type="CDD" id="cd07381">
    <property type="entry name" value="MPP_CapA"/>
    <property type="match status" value="1"/>
</dbReference>
<evidence type="ECO:0000259" key="2">
    <source>
        <dbReference type="SMART" id="SM00854"/>
    </source>
</evidence>
<gene>
    <name evidence="3" type="ORF">HMPREF9151_01989</name>
</gene>
<dbReference type="STRING" id="1127699.HMPREF9151_01989"/>
<comment type="caution">
    <text evidence="3">The sequence shown here is derived from an EMBL/GenBank/DDBJ whole genome shotgun (WGS) entry which is preliminary data.</text>
</comment>
<dbReference type="SMART" id="SM00854">
    <property type="entry name" value="PGA_cap"/>
    <property type="match status" value="1"/>
</dbReference>
<dbReference type="PANTHER" id="PTHR33393">
    <property type="entry name" value="POLYGLUTAMINE SYNTHESIS ACCESSORY PROTEIN RV0574C-RELATED"/>
    <property type="match status" value="1"/>
</dbReference>
<dbReference type="InterPro" id="IPR029052">
    <property type="entry name" value="Metallo-depent_PP-like"/>
</dbReference>
<dbReference type="SUPFAM" id="SSF56300">
    <property type="entry name" value="Metallo-dependent phosphatases"/>
    <property type="match status" value="1"/>
</dbReference>
<evidence type="ECO:0000313" key="4">
    <source>
        <dbReference type="Proteomes" id="UP000010433"/>
    </source>
</evidence>
<proteinExistence type="inferred from homology"/>
<reference evidence="3 4" key="1">
    <citation type="submission" date="2012-05" db="EMBL/GenBank/DDBJ databases">
        <authorList>
            <person name="Weinstock G."/>
            <person name="Sodergren E."/>
            <person name="Lobos E.A."/>
            <person name="Fulton L."/>
            <person name="Fulton R."/>
            <person name="Courtney L."/>
            <person name="Fronick C."/>
            <person name="O'Laughlin M."/>
            <person name="Godfrey J."/>
            <person name="Wilson R.M."/>
            <person name="Miner T."/>
            <person name="Farmer C."/>
            <person name="Delehaunty K."/>
            <person name="Cordes M."/>
            <person name="Minx P."/>
            <person name="Tomlinson C."/>
            <person name="Chen J."/>
            <person name="Wollam A."/>
            <person name="Pepin K.H."/>
            <person name="Bhonagiri V."/>
            <person name="Zhang X."/>
            <person name="Suruliraj S."/>
            <person name="Warren W."/>
            <person name="Mitreva M."/>
            <person name="Mardis E.R."/>
            <person name="Wilson R.K."/>
        </authorList>
    </citation>
    <scope>NUCLEOTIDE SEQUENCE [LARGE SCALE GENOMIC DNA]</scope>
    <source>
        <strain evidence="3 4">F0055</strain>
    </source>
</reference>
<dbReference type="InterPro" id="IPR052169">
    <property type="entry name" value="CW_Biosynth-Accessory"/>
</dbReference>
<dbReference type="HOGENOM" id="CLU_038823_2_2_10"/>
<keyword evidence="4" id="KW-1185">Reference proteome</keyword>